<evidence type="ECO:0000256" key="5">
    <source>
        <dbReference type="ARBA" id="ARBA00022824"/>
    </source>
</evidence>
<keyword evidence="6 9" id="KW-1133">Transmembrane helix</keyword>
<sequence length="416" mass="45817">MAPETATVDSGNEPVVPSRRKDCRRISGPGISSSTGNVSTLPLQNEVQGKGSVPVVGVKAGRGDGTGTGQVLLMGVIITGIYFFFLMFGYYQEQIYHQIDPTTNKRFSYSFFLVFVICASNTLFSLGLLLLHNRGNAKKAFHTVDSFILREVFFVSLSYCGAMLSTNYALTHVNYPTQVLVKSAKMVPIVLGGFLIFRKTYPWYDYLSVAVVTVSLVLFNFAKAGGSSKHTESTAFGIFFLCVSLFCDGLTGPRQDRLMSRYTNLGPVLMMFLTNAYSTVWTGVASLLIEGDMPYVFLRHDPDALGRFAAFAVSGSLGQLFIYQSLRAFGSLYTSLFTTLRKATSTVMSVYIFGHRLTLIQWGSMASIFLTLMVQSYCSKKFKKPGKAHHQSHHRRRGDEHGTAGEGASQTVKKTS</sequence>
<dbReference type="GeneID" id="40306295"/>
<evidence type="ECO:0000256" key="1">
    <source>
        <dbReference type="ARBA" id="ARBA00004477"/>
    </source>
</evidence>
<dbReference type="InterPro" id="IPR013657">
    <property type="entry name" value="SCL35B1-4/HUT1"/>
</dbReference>
<feature type="transmembrane region" description="Helical" evidence="9">
    <location>
        <begin position="152"/>
        <end position="173"/>
    </location>
</feature>
<keyword evidence="4 9" id="KW-0812">Transmembrane</keyword>
<keyword evidence="5" id="KW-0256">Endoplasmic reticulum</keyword>
<comment type="caution">
    <text evidence="10">The sequence shown here is derived from an EMBL/GenBank/DDBJ whole genome shotgun (WGS) entry which is preliminary data.</text>
</comment>
<feature type="region of interest" description="Disordered" evidence="8">
    <location>
        <begin position="384"/>
        <end position="416"/>
    </location>
</feature>
<feature type="transmembrane region" description="Helical" evidence="9">
    <location>
        <begin position="71"/>
        <end position="91"/>
    </location>
</feature>
<dbReference type="Pfam" id="PF08449">
    <property type="entry name" value="UAA"/>
    <property type="match status" value="1"/>
</dbReference>
<evidence type="ECO:0000313" key="10">
    <source>
        <dbReference type="EMBL" id="PFH32621.1"/>
    </source>
</evidence>
<accession>A0A2A9M8I9</accession>
<dbReference type="Proteomes" id="UP000224006">
    <property type="component" value="Chromosome IX"/>
</dbReference>
<evidence type="ECO:0000256" key="8">
    <source>
        <dbReference type="SAM" id="MobiDB-lite"/>
    </source>
</evidence>
<dbReference type="OrthoDB" id="1601at2759"/>
<feature type="transmembrane region" description="Helical" evidence="9">
    <location>
        <begin position="234"/>
        <end position="253"/>
    </location>
</feature>
<evidence type="ECO:0000256" key="4">
    <source>
        <dbReference type="ARBA" id="ARBA00022692"/>
    </source>
</evidence>
<evidence type="ECO:0000256" key="7">
    <source>
        <dbReference type="ARBA" id="ARBA00023136"/>
    </source>
</evidence>
<reference evidence="10 11" key="1">
    <citation type="submission" date="2017-09" db="EMBL/GenBank/DDBJ databases">
        <title>Genome sequencing of Besnoitia besnoiti strain Bb-Ger1.</title>
        <authorList>
            <person name="Schares G."/>
            <person name="Venepally P."/>
            <person name="Lorenzi H.A."/>
        </authorList>
    </citation>
    <scope>NUCLEOTIDE SEQUENCE [LARGE SCALE GENOMIC DNA]</scope>
    <source>
        <strain evidence="10 11">Bb-Ger1</strain>
    </source>
</reference>
<dbReference type="SUPFAM" id="SSF103481">
    <property type="entry name" value="Multidrug resistance efflux transporter EmrE"/>
    <property type="match status" value="1"/>
</dbReference>
<evidence type="ECO:0000313" key="11">
    <source>
        <dbReference type="Proteomes" id="UP000224006"/>
    </source>
</evidence>
<dbReference type="PANTHER" id="PTHR10778">
    <property type="entry name" value="SOLUTE CARRIER FAMILY 35 MEMBER B"/>
    <property type="match status" value="1"/>
</dbReference>
<feature type="transmembrane region" description="Helical" evidence="9">
    <location>
        <begin position="304"/>
        <end position="323"/>
    </location>
</feature>
<keyword evidence="3" id="KW-0813">Transport</keyword>
<protein>
    <submittedName>
        <fullName evidence="10">UDP-galactose transporter family protein</fullName>
    </submittedName>
</protein>
<keyword evidence="7 9" id="KW-0472">Membrane</keyword>
<proteinExistence type="inferred from homology"/>
<feature type="region of interest" description="Disordered" evidence="8">
    <location>
        <begin position="1"/>
        <end position="38"/>
    </location>
</feature>
<feature type="transmembrane region" description="Helical" evidence="9">
    <location>
        <begin position="204"/>
        <end position="222"/>
    </location>
</feature>
<dbReference type="EMBL" id="NWUJ01000010">
    <property type="protein sequence ID" value="PFH32621.1"/>
    <property type="molecule type" value="Genomic_DNA"/>
</dbReference>
<feature type="transmembrane region" description="Helical" evidence="9">
    <location>
        <begin position="111"/>
        <end position="131"/>
    </location>
</feature>
<dbReference type="STRING" id="94643.A0A2A9M8I9"/>
<dbReference type="InterPro" id="IPR037185">
    <property type="entry name" value="EmrE-like"/>
</dbReference>
<dbReference type="VEuPathDB" id="ToxoDB:BESB_012330"/>
<dbReference type="AlphaFoldDB" id="A0A2A9M8I9"/>
<feature type="transmembrane region" description="Helical" evidence="9">
    <location>
        <begin position="359"/>
        <end position="378"/>
    </location>
</feature>
<feature type="compositionally biased region" description="Basic residues" evidence="8">
    <location>
        <begin position="384"/>
        <end position="396"/>
    </location>
</feature>
<keyword evidence="11" id="KW-1185">Reference proteome</keyword>
<dbReference type="KEGG" id="bbes:BESB_012330"/>
<dbReference type="GO" id="GO:0005459">
    <property type="term" value="F:UDP-galactose transmembrane transporter activity"/>
    <property type="evidence" value="ECO:0007669"/>
    <property type="project" value="TreeGrafter"/>
</dbReference>
<feature type="transmembrane region" description="Helical" evidence="9">
    <location>
        <begin position="265"/>
        <end position="284"/>
    </location>
</feature>
<dbReference type="PANTHER" id="PTHR10778:SF10">
    <property type="entry name" value="SOLUTE CARRIER FAMILY 35 MEMBER B1"/>
    <property type="match status" value="1"/>
</dbReference>
<comment type="subcellular location">
    <subcellularLocation>
        <location evidence="1">Endoplasmic reticulum membrane</location>
        <topology evidence="1">Multi-pass membrane protein</topology>
    </subcellularLocation>
</comment>
<comment type="similarity">
    <text evidence="2">Belongs to the nucleotide-sugar transporter family. SLC35B subfamily.</text>
</comment>
<gene>
    <name evidence="10" type="ORF">BESB_012330</name>
</gene>
<evidence type="ECO:0000256" key="2">
    <source>
        <dbReference type="ARBA" id="ARBA00010694"/>
    </source>
</evidence>
<dbReference type="GO" id="GO:0005789">
    <property type="term" value="C:endoplasmic reticulum membrane"/>
    <property type="evidence" value="ECO:0007669"/>
    <property type="project" value="UniProtKB-SubCell"/>
</dbReference>
<dbReference type="RefSeq" id="XP_029216630.1">
    <property type="nucleotide sequence ID" value="XM_029359963.1"/>
</dbReference>
<dbReference type="GO" id="GO:0005460">
    <property type="term" value="F:UDP-glucose transmembrane transporter activity"/>
    <property type="evidence" value="ECO:0007669"/>
    <property type="project" value="TreeGrafter"/>
</dbReference>
<dbReference type="GO" id="GO:0000139">
    <property type="term" value="C:Golgi membrane"/>
    <property type="evidence" value="ECO:0007669"/>
    <property type="project" value="TreeGrafter"/>
</dbReference>
<evidence type="ECO:0000256" key="3">
    <source>
        <dbReference type="ARBA" id="ARBA00022448"/>
    </source>
</evidence>
<evidence type="ECO:0000256" key="6">
    <source>
        <dbReference type="ARBA" id="ARBA00022989"/>
    </source>
</evidence>
<evidence type="ECO:0000256" key="9">
    <source>
        <dbReference type="SAM" id="Phobius"/>
    </source>
</evidence>
<organism evidence="10 11">
    <name type="scientific">Besnoitia besnoiti</name>
    <name type="common">Apicomplexan protozoan</name>
    <dbReference type="NCBI Taxonomy" id="94643"/>
    <lineage>
        <taxon>Eukaryota</taxon>
        <taxon>Sar</taxon>
        <taxon>Alveolata</taxon>
        <taxon>Apicomplexa</taxon>
        <taxon>Conoidasida</taxon>
        <taxon>Coccidia</taxon>
        <taxon>Eucoccidiorida</taxon>
        <taxon>Eimeriorina</taxon>
        <taxon>Sarcocystidae</taxon>
        <taxon>Besnoitia</taxon>
    </lineage>
</organism>
<name>A0A2A9M8I9_BESBE</name>